<sequence length="112" mass="13243">MQRYAQVIQLRAEDEAEYIRYHADVWPGVLERIADCGIRNYSIFLRNGVLFAYFEYHGTDYEADMLKMAADPETQRWWKIMDPMQAQMPDALPGEKWSPLREVFHFDGPPVK</sequence>
<dbReference type="Pfam" id="PF05336">
    <property type="entry name" value="rhaM"/>
    <property type="match status" value="1"/>
</dbReference>
<dbReference type="PANTHER" id="PTHR34389:SF2">
    <property type="entry name" value="L-RHAMNOSE MUTAROTASE"/>
    <property type="match status" value="1"/>
</dbReference>
<dbReference type="EC" id="5.1.3.32" evidence="1"/>
<dbReference type="InterPro" id="IPR008000">
    <property type="entry name" value="Rham/fucose_mutarotase"/>
</dbReference>
<comment type="caution">
    <text evidence="1">The sequence shown here is derived from an EMBL/GenBank/DDBJ whole genome shotgun (WGS) entry which is preliminary data.</text>
</comment>
<accession>A0A7W7ZS76</accession>
<dbReference type="GO" id="GO:0062192">
    <property type="term" value="F:L-rhamnose mutarotase activity"/>
    <property type="evidence" value="ECO:0007669"/>
    <property type="project" value="UniProtKB-EC"/>
</dbReference>
<dbReference type="Proteomes" id="UP000584867">
    <property type="component" value="Unassembled WGS sequence"/>
</dbReference>
<protein>
    <submittedName>
        <fullName evidence="1">L-rhamnose mutarotase</fullName>
        <ecNumber evidence="1">5.1.3.32</ecNumber>
    </submittedName>
</protein>
<dbReference type="EMBL" id="JACHIO010000012">
    <property type="protein sequence ID" value="MBB5064814.1"/>
    <property type="molecule type" value="Genomic_DNA"/>
</dbReference>
<organism evidence="1 2">
    <name type="scientific">Granulicella mallensis</name>
    <dbReference type="NCBI Taxonomy" id="940614"/>
    <lineage>
        <taxon>Bacteria</taxon>
        <taxon>Pseudomonadati</taxon>
        <taxon>Acidobacteriota</taxon>
        <taxon>Terriglobia</taxon>
        <taxon>Terriglobales</taxon>
        <taxon>Acidobacteriaceae</taxon>
        <taxon>Granulicella</taxon>
    </lineage>
</organism>
<dbReference type="AlphaFoldDB" id="A0A7W7ZS76"/>
<dbReference type="InterPro" id="IPR011008">
    <property type="entry name" value="Dimeric_a/b-barrel"/>
</dbReference>
<gene>
    <name evidence="1" type="ORF">HDF15_003174</name>
</gene>
<proteinExistence type="predicted"/>
<dbReference type="PANTHER" id="PTHR34389">
    <property type="entry name" value="L-RHAMNOSE MUTAROTASE"/>
    <property type="match status" value="1"/>
</dbReference>
<evidence type="ECO:0000313" key="2">
    <source>
        <dbReference type="Proteomes" id="UP000584867"/>
    </source>
</evidence>
<reference evidence="1 2" key="1">
    <citation type="submission" date="2020-08" db="EMBL/GenBank/DDBJ databases">
        <title>Genomic Encyclopedia of Type Strains, Phase IV (KMG-V): Genome sequencing to study the core and pangenomes of soil and plant-associated prokaryotes.</title>
        <authorList>
            <person name="Whitman W."/>
        </authorList>
    </citation>
    <scope>NUCLEOTIDE SEQUENCE [LARGE SCALE GENOMIC DNA]</scope>
    <source>
        <strain evidence="1 2">X5P3</strain>
    </source>
</reference>
<evidence type="ECO:0000313" key="1">
    <source>
        <dbReference type="EMBL" id="MBB5064814.1"/>
    </source>
</evidence>
<name>A0A7W7ZS76_9BACT</name>
<dbReference type="RefSeq" id="WP_184257000.1">
    <property type="nucleotide sequence ID" value="NZ_JACHIO010000012.1"/>
</dbReference>
<keyword evidence="1" id="KW-0413">Isomerase</keyword>
<dbReference type="SUPFAM" id="SSF54909">
    <property type="entry name" value="Dimeric alpha+beta barrel"/>
    <property type="match status" value="1"/>
</dbReference>
<dbReference type="Gene3D" id="3.30.70.100">
    <property type="match status" value="1"/>
</dbReference>